<evidence type="ECO:0000256" key="1">
    <source>
        <dbReference type="SAM" id="MobiDB-lite"/>
    </source>
</evidence>
<feature type="region of interest" description="Disordered" evidence="1">
    <location>
        <begin position="96"/>
        <end position="126"/>
    </location>
</feature>
<dbReference type="Proteomes" id="UP000092503">
    <property type="component" value="Unassembled WGS sequence"/>
</dbReference>
<reference evidence="2 3" key="1">
    <citation type="submission" date="2016-06" db="EMBL/GenBank/DDBJ databases">
        <authorList>
            <person name="Kjaerup R.B."/>
            <person name="Dalgaard T.S."/>
            <person name="Juul-Madsen H.R."/>
        </authorList>
    </citation>
    <scope>NUCLEOTIDE SEQUENCE [LARGE SCALE GENOMIC DNA]</scope>
    <source>
        <strain evidence="2">LMG947</strain>
    </source>
</reference>
<accession>A0A1C3NQ89</accession>
<organism evidence="2 3">
    <name type="scientific">Xanthomonas bromi</name>
    <dbReference type="NCBI Taxonomy" id="56449"/>
    <lineage>
        <taxon>Bacteria</taxon>
        <taxon>Pseudomonadati</taxon>
        <taxon>Pseudomonadota</taxon>
        <taxon>Gammaproteobacteria</taxon>
        <taxon>Lysobacterales</taxon>
        <taxon>Lysobacteraceae</taxon>
        <taxon>Xanthomonas</taxon>
    </lineage>
</organism>
<sequence>MDFARLRQRSARWPEHAAAMALVLAVHSLLLLCLSRVGSSAIADRNHIDAPRMTLEFIARVQPPTTSQTTPTVIATRPIAASHSGSVTTAALPQRAQAPNRTALQPPAAHAAQDESIHGSAAPTAVNSQQPLNLALPAATIAPAPTTRTLMQRTAPVDYHTTRFAKAWTPDGGEIQQTWAFRSKLAGAALSLTGALERPCTQGERDQRLQKCFGKQYQGDVSPPLPGN</sequence>
<gene>
    <name evidence="2" type="ORF">XBLMG947_3363</name>
</gene>
<proteinExistence type="predicted"/>
<protein>
    <submittedName>
        <fullName evidence="2">Putative membrane protein</fullName>
    </submittedName>
</protein>
<dbReference type="EMBL" id="FLTX01000055">
    <property type="protein sequence ID" value="SBV52567.1"/>
    <property type="molecule type" value="Genomic_DNA"/>
</dbReference>
<evidence type="ECO:0000313" key="3">
    <source>
        <dbReference type="Proteomes" id="UP000092503"/>
    </source>
</evidence>
<dbReference type="AlphaFoldDB" id="A0A1C3NQ89"/>
<name>A0A1C3NQ89_9XANT</name>
<evidence type="ECO:0000313" key="2">
    <source>
        <dbReference type="EMBL" id="SBV52567.1"/>
    </source>
</evidence>